<dbReference type="SUPFAM" id="SSF56801">
    <property type="entry name" value="Acetyl-CoA synthetase-like"/>
    <property type="match status" value="1"/>
</dbReference>
<evidence type="ECO:0000259" key="4">
    <source>
        <dbReference type="Pfam" id="PF13193"/>
    </source>
</evidence>
<proteinExistence type="evidence at transcript level"/>
<dbReference type="Pfam" id="PF00501">
    <property type="entry name" value="AMP-binding"/>
    <property type="match status" value="1"/>
</dbReference>
<evidence type="ECO:0000313" key="5">
    <source>
        <dbReference type="EMBL" id="JAP74347.1"/>
    </source>
</evidence>
<organism evidence="5">
    <name type="scientific">Ixodes ricinus</name>
    <name type="common">Common tick</name>
    <name type="synonym">Acarus ricinus</name>
    <dbReference type="NCBI Taxonomy" id="34613"/>
    <lineage>
        <taxon>Eukaryota</taxon>
        <taxon>Metazoa</taxon>
        <taxon>Ecdysozoa</taxon>
        <taxon>Arthropoda</taxon>
        <taxon>Chelicerata</taxon>
        <taxon>Arachnida</taxon>
        <taxon>Acari</taxon>
        <taxon>Parasitiformes</taxon>
        <taxon>Ixodida</taxon>
        <taxon>Ixodoidea</taxon>
        <taxon>Ixodidae</taxon>
        <taxon>Ixodinae</taxon>
        <taxon>Ixodes</taxon>
    </lineage>
</organism>
<dbReference type="GO" id="GO:0003824">
    <property type="term" value="F:catalytic activity"/>
    <property type="evidence" value="ECO:0007669"/>
    <property type="project" value="UniProtKB-ARBA"/>
</dbReference>
<dbReference type="PANTHER" id="PTHR24096">
    <property type="entry name" value="LONG-CHAIN-FATTY-ACID--COA LIGASE"/>
    <property type="match status" value="1"/>
</dbReference>
<keyword evidence="2" id="KW-0576">Peroxisome</keyword>
<dbReference type="Pfam" id="PF13193">
    <property type="entry name" value="AMP-binding_C"/>
    <property type="match status" value="1"/>
</dbReference>
<dbReference type="Gene3D" id="3.30.300.30">
    <property type="match status" value="1"/>
</dbReference>
<protein>
    <submittedName>
        <fullName evidence="5">Putative acyl-coa synthetase</fullName>
    </submittedName>
</protein>
<name>A0A131Y6A9_IXORI</name>
<dbReference type="GO" id="GO:0005777">
    <property type="term" value="C:peroxisome"/>
    <property type="evidence" value="ECO:0007669"/>
    <property type="project" value="UniProtKB-SubCell"/>
</dbReference>
<reference evidence="5" key="1">
    <citation type="submission" date="2016-02" db="EMBL/GenBank/DDBJ databases">
        <title>RNAseq analyses of the midgut from blood- or serum-fed Ixodes ricinus ticks.</title>
        <authorList>
            <person name="Perner J."/>
            <person name="Provaznik J."/>
            <person name="Schrenkova J."/>
            <person name="Urbanova V."/>
            <person name="Ribeiro J.M."/>
            <person name="Kopacek P."/>
        </authorList>
    </citation>
    <scope>NUCLEOTIDE SEQUENCE</scope>
    <source>
        <tissue evidence="5">Gut</tissue>
    </source>
</reference>
<dbReference type="PROSITE" id="PS00455">
    <property type="entry name" value="AMP_BINDING"/>
    <property type="match status" value="1"/>
</dbReference>
<dbReference type="InterPro" id="IPR000873">
    <property type="entry name" value="AMP-dep_synth/lig_dom"/>
</dbReference>
<dbReference type="EMBL" id="GEFM01001449">
    <property type="protein sequence ID" value="JAP74347.1"/>
    <property type="molecule type" value="mRNA"/>
</dbReference>
<accession>A0A131Y6A9</accession>
<feature type="non-terminal residue" evidence="5">
    <location>
        <position position="1"/>
    </location>
</feature>
<dbReference type="InterPro" id="IPR025110">
    <property type="entry name" value="AMP-bd_C"/>
</dbReference>
<evidence type="ECO:0000259" key="3">
    <source>
        <dbReference type="Pfam" id="PF00501"/>
    </source>
</evidence>
<feature type="domain" description="AMP-binding enzyme C-terminal" evidence="4">
    <location>
        <begin position="424"/>
        <end position="498"/>
    </location>
</feature>
<dbReference type="InterPro" id="IPR045851">
    <property type="entry name" value="AMP-bd_C_sf"/>
</dbReference>
<comment type="subcellular location">
    <subcellularLocation>
        <location evidence="1">Peroxisome</location>
    </subcellularLocation>
</comment>
<feature type="domain" description="AMP-dependent synthetase/ligase" evidence="3">
    <location>
        <begin position="10"/>
        <end position="375"/>
    </location>
</feature>
<dbReference type="InterPro" id="IPR042099">
    <property type="entry name" value="ANL_N_sf"/>
</dbReference>
<evidence type="ECO:0000256" key="1">
    <source>
        <dbReference type="ARBA" id="ARBA00004275"/>
    </source>
</evidence>
<dbReference type="Gene3D" id="3.40.50.12780">
    <property type="entry name" value="N-terminal domain of ligase-like"/>
    <property type="match status" value="1"/>
</dbReference>
<sequence length="517" mass="56137">QNFGAFMLDQLRAHPHSRFVNGSSHASWSYGQVAGQVCAVCGGLRRLGLGLGSTVLLLSHSGAELLPAMLGAACANVAVTFEDPDFGVDVIVDRMEPLQPDAIFCEPNALAKVLQVQKRLRSVKHVVLLGGTGEAVGKTLSWSELLDSGDSDQPRSPEYVAGQPCCLPLTSGTTGKPKVVVHTHESLLASVQAAGHPDQLSLDEQDVLVCTSMLGHMYALMVCVCKGIVQGASTVFLHYQASTETLLEALQKYRATALSTVPFVAQKLFAHPHLDSYDLSSLQHLTTAGTQISADVARALYDRLHLTSYTQLYGQTEVLFAAAGSYGKPPNFMSIGQLGAGLEAMIRDPETGEALGPGERGELMLRGPGLMRGYWPLSDKPVTDADGWWGTGDQCYSDEQGWFYLVQRMSELINFRGEKVAPAEVETILLQCCEVADCALVGLPDKEAQQLPHAVIVPKNHVGREHFVKFMEENAPPYLQLEGGVTLTDAIPRNRLGKVVRRQLAEWVLRQTKHERQ</sequence>
<evidence type="ECO:0000256" key="2">
    <source>
        <dbReference type="ARBA" id="ARBA00023140"/>
    </source>
</evidence>
<dbReference type="AlphaFoldDB" id="A0A131Y6A9"/>
<dbReference type="InterPro" id="IPR020845">
    <property type="entry name" value="AMP-binding_CS"/>
</dbReference>
<dbReference type="PANTHER" id="PTHR24096:SF426">
    <property type="match status" value="1"/>
</dbReference>